<dbReference type="EMBL" id="BQNB010014242">
    <property type="protein sequence ID" value="GJT25814.1"/>
    <property type="molecule type" value="Genomic_DNA"/>
</dbReference>
<feature type="compositionally biased region" description="Basic and acidic residues" evidence="1">
    <location>
        <begin position="180"/>
        <end position="222"/>
    </location>
</feature>
<name>A0ABQ5CLP4_9ASTR</name>
<feature type="compositionally biased region" description="Low complexity" evidence="1">
    <location>
        <begin position="225"/>
        <end position="240"/>
    </location>
</feature>
<comment type="caution">
    <text evidence="2">The sequence shown here is derived from an EMBL/GenBank/DDBJ whole genome shotgun (WGS) entry which is preliminary data.</text>
</comment>
<keyword evidence="3" id="KW-1185">Reference proteome</keyword>
<sequence length="472" mass="53870">MEPPPRQNRGYKNANESWEIIKNLALYDNESWNDSRDFAKPVKAISLPQDILSTSDRRLIELKNQVQRLMEAHLAPKQSVQLNEITSSCEICSGPYDTQYCMENPKQDFVDYASSRTDEAGGKWFEGDFKQQQGEITNKIDTVLKANTDRIMRALPNPQCSARIHSSINAITIYPKQPSKPHDDEPGENEISKTEATDKEHHTMVRVESERKKSKGEKREEEGNIENINIDSPSQPDPSISFITEKVRKLNSFLETSGLVPQSSDTEFVCIKGDDGDILFIEIIKKYDDSCKEELREDENAATGGLEVEYFDTFPIRSELACHKKLDPKEDTNRRVSNFTGRIKGMHTFIGNFTYVVDFMIVEDISSIIDPRLSQVVLGKPFVEISNMTHDLSLGVVKFTDGINKIAYKMPHKLEQYNLLSDLEKKHTKSVYLRNEEDKRRGVEYVMCKILGFYKECLELGPEFLTGVVDEG</sequence>
<proteinExistence type="predicted"/>
<dbReference type="Proteomes" id="UP001151760">
    <property type="component" value="Unassembled WGS sequence"/>
</dbReference>
<gene>
    <name evidence="2" type="ORF">Tco_0895751</name>
</gene>
<feature type="region of interest" description="Disordered" evidence="1">
    <location>
        <begin position="174"/>
        <end position="240"/>
    </location>
</feature>
<organism evidence="2 3">
    <name type="scientific">Tanacetum coccineum</name>
    <dbReference type="NCBI Taxonomy" id="301880"/>
    <lineage>
        <taxon>Eukaryota</taxon>
        <taxon>Viridiplantae</taxon>
        <taxon>Streptophyta</taxon>
        <taxon>Embryophyta</taxon>
        <taxon>Tracheophyta</taxon>
        <taxon>Spermatophyta</taxon>
        <taxon>Magnoliopsida</taxon>
        <taxon>eudicotyledons</taxon>
        <taxon>Gunneridae</taxon>
        <taxon>Pentapetalae</taxon>
        <taxon>asterids</taxon>
        <taxon>campanulids</taxon>
        <taxon>Asterales</taxon>
        <taxon>Asteraceae</taxon>
        <taxon>Asteroideae</taxon>
        <taxon>Anthemideae</taxon>
        <taxon>Anthemidinae</taxon>
        <taxon>Tanacetum</taxon>
    </lineage>
</organism>
<reference evidence="2" key="2">
    <citation type="submission" date="2022-01" db="EMBL/GenBank/DDBJ databases">
        <authorList>
            <person name="Yamashiro T."/>
            <person name="Shiraishi A."/>
            <person name="Satake H."/>
            <person name="Nakayama K."/>
        </authorList>
    </citation>
    <scope>NUCLEOTIDE SEQUENCE</scope>
</reference>
<evidence type="ECO:0000256" key="1">
    <source>
        <dbReference type="SAM" id="MobiDB-lite"/>
    </source>
</evidence>
<reference evidence="2" key="1">
    <citation type="journal article" date="2022" name="Int. J. Mol. Sci.">
        <title>Draft Genome of Tanacetum Coccineum: Genomic Comparison of Closely Related Tanacetum-Family Plants.</title>
        <authorList>
            <person name="Yamashiro T."/>
            <person name="Shiraishi A."/>
            <person name="Nakayama K."/>
            <person name="Satake H."/>
        </authorList>
    </citation>
    <scope>NUCLEOTIDE SEQUENCE</scope>
</reference>
<accession>A0ABQ5CLP4</accession>
<protein>
    <recommendedName>
        <fullName evidence="4">MAK10-like protein</fullName>
    </recommendedName>
</protein>
<evidence type="ECO:0000313" key="3">
    <source>
        <dbReference type="Proteomes" id="UP001151760"/>
    </source>
</evidence>
<evidence type="ECO:0008006" key="4">
    <source>
        <dbReference type="Google" id="ProtNLM"/>
    </source>
</evidence>
<evidence type="ECO:0000313" key="2">
    <source>
        <dbReference type="EMBL" id="GJT25814.1"/>
    </source>
</evidence>